<comment type="caution">
    <text evidence="1">The sequence shown here is derived from an EMBL/GenBank/DDBJ whole genome shotgun (WGS) entry which is preliminary data.</text>
</comment>
<gene>
    <name evidence="1" type="ORF">L6452_16741</name>
</gene>
<name>A0ACB9C1G8_ARCLA</name>
<reference evidence="1 2" key="2">
    <citation type="journal article" date="2022" name="Mol. Ecol. Resour.">
        <title>The genomes of chicory, endive, great burdock and yacon provide insights into Asteraceae paleo-polyploidization history and plant inulin production.</title>
        <authorList>
            <person name="Fan W."/>
            <person name="Wang S."/>
            <person name="Wang H."/>
            <person name="Wang A."/>
            <person name="Jiang F."/>
            <person name="Liu H."/>
            <person name="Zhao H."/>
            <person name="Xu D."/>
            <person name="Zhang Y."/>
        </authorList>
    </citation>
    <scope>NUCLEOTIDE SEQUENCE [LARGE SCALE GENOMIC DNA]</scope>
    <source>
        <strain evidence="2">cv. Niubang</strain>
    </source>
</reference>
<keyword evidence="2" id="KW-1185">Reference proteome</keyword>
<organism evidence="1 2">
    <name type="scientific">Arctium lappa</name>
    <name type="common">Greater burdock</name>
    <name type="synonym">Lappa major</name>
    <dbReference type="NCBI Taxonomy" id="4217"/>
    <lineage>
        <taxon>Eukaryota</taxon>
        <taxon>Viridiplantae</taxon>
        <taxon>Streptophyta</taxon>
        <taxon>Embryophyta</taxon>
        <taxon>Tracheophyta</taxon>
        <taxon>Spermatophyta</taxon>
        <taxon>Magnoliopsida</taxon>
        <taxon>eudicotyledons</taxon>
        <taxon>Gunneridae</taxon>
        <taxon>Pentapetalae</taxon>
        <taxon>asterids</taxon>
        <taxon>campanulids</taxon>
        <taxon>Asterales</taxon>
        <taxon>Asteraceae</taxon>
        <taxon>Carduoideae</taxon>
        <taxon>Cardueae</taxon>
        <taxon>Arctiinae</taxon>
        <taxon>Arctium</taxon>
    </lineage>
</organism>
<evidence type="ECO:0000313" key="1">
    <source>
        <dbReference type="EMBL" id="KAI3728111.1"/>
    </source>
</evidence>
<accession>A0ACB9C1G8</accession>
<dbReference type="Proteomes" id="UP001055879">
    <property type="component" value="Linkage Group LG05"/>
</dbReference>
<evidence type="ECO:0000313" key="2">
    <source>
        <dbReference type="Proteomes" id="UP001055879"/>
    </source>
</evidence>
<reference evidence="2" key="1">
    <citation type="journal article" date="2022" name="Mol. Ecol. Resour.">
        <title>The genomes of chicory, endive, great burdock and yacon provide insights into Asteraceae palaeo-polyploidization history and plant inulin production.</title>
        <authorList>
            <person name="Fan W."/>
            <person name="Wang S."/>
            <person name="Wang H."/>
            <person name="Wang A."/>
            <person name="Jiang F."/>
            <person name="Liu H."/>
            <person name="Zhao H."/>
            <person name="Xu D."/>
            <person name="Zhang Y."/>
        </authorList>
    </citation>
    <scope>NUCLEOTIDE SEQUENCE [LARGE SCALE GENOMIC DNA]</scope>
    <source>
        <strain evidence="2">cv. Niubang</strain>
    </source>
</reference>
<proteinExistence type="predicted"/>
<sequence>MWEGSKSTEAADLQALLMSSLLLLAGTGRESAFSGKLRWPRHLVKQNLAVSYAMVASSGVLIMVSSIIFIEFPNHKMIAQPPYSWFPNREDDAVWEFFPEMNESPSESNAVYHEIVFISWIFFLFRM</sequence>
<dbReference type="EMBL" id="CM042051">
    <property type="protein sequence ID" value="KAI3728111.1"/>
    <property type="molecule type" value="Genomic_DNA"/>
</dbReference>
<protein>
    <submittedName>
        <fullName evidence="1">Uncharacterized protein</fullName>
    </submittedName>
</protein>